<sequence length="258" mass="29804">MKKLLKIKKILPYSLLLFSPIVLTSCSLQEEFSNKQKKLLESVFGKDYIEKTSGVLKNNEILEVEEQFKILYSNLENKIITEEDFINESEKIVPKILVNFNVLSFLNKGFYYLKDKNIDNNVLSHSATYKHSLGLKGFENHGVNDLHYTKVANGKNPRFVISGFLAEEDNIYVSYNRLIVKYVKTKNGWGISPKIYYFADYKPVFTLKNNNDKKILNFLNISEKDINSQSIYNDFERIFGSTEFSAVTILSIGNETNK</sequence>
<keyword evidence="3" id="KW-1185">Reference proteome</keyword>
<organism evidence="2 3">
    <name type="scientific">Mycoplasmopsis maculosa</name>
    <dbReference type="NCBI Taxonomy" id="114885"/>
    <lineage>
        <taxon>Bacteria</taxon>
        <taxon>Bacillati</taxon>
        <taxon>Mycoplasmatota</taxon>
        <taxon>Mycoplasmoidales</taxon>
        <taxon>Metamycoplasmataceae</taxon>
        <taxon>Mycoplasmopsis</taxon>
    </lineage>
</organism>
<feature type="signal peptide" evidence="1">
    <location>
        <begin position="1"/>
        <end position="24"/>
    </location>
</feature>
<feature type="chain" id="PRO_5019430407" description="Lipoprotein" evidence="1">
    <location>
        <begin position="25"/>
        <end position="258"/>
    </location>
</feature>
<evidence type="ECO:0008006" key="4">
    <source>
        <dbReference type="Google" id="ProtNLM"/>
    </source>
</evidence>
<dbReference type="RefSeq" id="WP_129646894.1">
    <property type="nucleotide sequence ID" value="NZ_LR215037.1"/>
</dbReference>
<dbReference type="EMBL" id="LR215037">
    <property type="protein sequence ID" value="VEU75628.1"/>
    <property type="molecule type" value="Genomic_DNA"/>
</dbReference>
<evidence type="ECO:0000256" key="1">
    <source>
        <dbReference type="SAM" id="SignalP"/>
    </source>
</evidence>
<protein>
    <recommendedName>
        <fullName evidence="4">Lipoprotein</fullName>
    </recommendedName>
</protein>
<gene>
    <name evidence="2" type="ORF">NCTC10168_00555</name>
</gene>
<dbReference type="KEGG" id="mmau:NCTC10168_00555"/>
<dbReference type="AlphaFoldDB" id="A0A449B525"/>
<evidence type="ECO:0000313" key="2">
    <source>
        <dbReference type="EMBL" id="VEU75628.1"/>
    </source>
</evidence>
<accession>A0A449B525</accession>
<reference evidence="2 3" key="1">
    <citation type="submission" date="2019-01" db="EMBL/GenBank/DDBJ databases">
        <authorList>
            <consortium name="Pathogen Informatics"/>
        </authorList>
    </citation>
    <scope>NUCLEOTIDE SEQUENCE [LARGE SCALE GENOMIC DNA]</scope>
    <source>
        <strain evidence="2 3">NCTC10168</strain>
    </source>
</reference>
<name>A0A449B525_9BACT</name>
<dbReference type="PROSITE" id="PS51257">
    <property type="entry name" value="PROKAR_LIPOPROTEIN"/>
    <property type="match status" value="1"/>
</dbReference>
<dbReference type="Proteomes" id="UP000290243">
    <property type="component" value="Chromosome"/>
</dbReference>
<evidence type="ECO:0000313" key="3">
    <source>
        <dbReference type="Proteomes" id="UP000290243"/>
    </source>
</evidence>
<keyword evidence="1" id="KW-0732">Signal</keyword>
<proteinExistence type="predicted"/>